<dbReference type="InterPro" id="IPR000847">
    <property type="entry name" value="LysR_HTH_N"/>
</dbReference>
<evidence type="ECO:0000313" key="6">
    <source>
        <dbReference type="EMBL" id="RID87757.1"/>
    </source>
</evidence>
<dbReference type="Gene3D" id="3.40.190.290">
    <property type="match status" value="1"/>
</dbReference>
<evidence type="ECO:0000256" key="3">
    <source>
        <dbReference type="ARBA" id="ARBA00023125"/>
    </source>
</evidence>
<dbReference type="PRINTS" id="PR00039">
    <property type="entry name" value="HTHLYSR"/>
</dbReference>
<dbReference type="SUPFAM" id="SSF53850">
    <property type="entry name" value="Periplasmic binding protein-like II"/>
    <property type="match status" value="1"/>
</dbReference>
<dbReference type="Pfam" id="PF00126">
    <property type="entry name" value="HTH_1"/>
    <property type="match status" value="1"/>
</dbReference>
<dbReference type="PROSITE" id="PS50931">
    <property type="entry name" value="HTH_LYSR"/>
    <property type="match status" value="1"/>
</dbReference>
<evidence type="ECO:0000256" key="4">
    <source>
        <dbReference type="ARBA" id="ARBA00023163"/>
    </source>
</evidence>
<dbReference type="NCBIfam" id="NF040786">
    <property type="entry name" value="LysR_Sec_metab"/>
    <property type="match status" value="1"/>
</dbReference>
<keyword evidence="7" id="KW-1185">Reference proteome</keyword>
<comment type="caution">
    <text evidence="6">The sequence shown here is derived from an EMBL/GenBank/DDBJ whole genome shotgun (WGS) entry which is preliminary data.</text>
</comment>
<dbReference type="GO" id="GO:0003700">
    <property type="term" value="F:DNA-binding transcription factor activity"/>
    <property type="evidence" value="ECO:0007669"/>
    <property type="project" value="InterPro"/>
</dbReference>
<keyword evidence="3" id="KW-0238">DNA-binding</keyword>
<comment type="similarity">
    <text evidence="1">Belongs to the LysR transcriptional regulatory family.</text>
</comment>
<gene>
    <name evidence="6" type="ORF">D1970_02620</name>
</gene>
<dbReference type="SUPFAM" id="SSF46785">
    <property type="entry name" value="Winged helix' DNA-binding domain"/>
    <property type="match status" value="1"/>
</dbReference>
<dbReference type="AlphaFoldDB" id="A0A398BD70"/>
<organism evidence="6 7">
    <name type="scientific">Mesobacillus zeae</name>
    <dbReference type="NCBI Taxonomy" id="1917180"/>
    <lineage>
        <taxon>Bacteria</taxon>
        <taxon>Bacillati</taxon>
        <taxon>Bacillota</taxon>
        <taxon>Bacilli</taxon>
        <taxon>Bacillales</taxon>
        <taxon>Bacillaceae</taxon>
        <taxon>Mesobacillus</taxon>
    </lineage>
</organism>
<protein>
    <submittedName>
        <fullName evidence="6">LysR family transcriptional regulator</fullName>
    </submittedName>
</protein>
<dbReference type="PANTHER" id="PTHR30126">
    <property type="entry name" value="HTH-TYPE TRANSCRIPTIONAL REGULATOR"/>
    <property type="match status" value="1"/>
</dbReference>
<proteinExistence type="inferred from homology"/>
<dbReference type="InterPro" id="IPR005119">
    <property type="entry name" value="LysR_subst-bd"/>
</dbReference>
<dbReference type="FunFam" id="1.10.10.10:FF:000001">
    <property type="entry name" value="LysR family transcriptional regulator"/>
    <property type="match status" value="1"/>
</dbReference>
<dbReference type="RefSeq" id="WP_119111329.1">
    <property type="nucleotide sequence ID" value="NZ_CBCSEO010000001.1"/>
</dbReference>
<dbReference type="InterPro" id="IPR047788">
    <property type="entry name" value="LysR-like_Sec_metab"/>
</dbReference>
<dbReference type="Proteomes" id="UP000265816">
    <property type="component" value="Unassembled WGS sequence"/>
</dbReference>
<name>A0A398BD70_9BACI</name>
<dbReference type="EMBL" id="QWVT01000008">
    <property type="protein sequence ID" value="RID87757.1"/>
    <property type="molecule type" value="Genomic_DNA"/>
</dbReference>
<reference evidence="6 7" key="1">
    <citation type="submission" date="2018-08" db="EMBL/GenBank/DDBJ databases">
        <title>Bacillus jemisoniae sp. nov., Bacillus chryseoplanitiae sp. nov., Bacillus resnikiae sp. nov., and Bacillus frankliniae sp. nov., isolated from Viking spacecraft and associated surfaces.</title>
        <authorList>
            <person name="Seuylemezian A."/>
            <person name="Vaishampayan P."/>
        </authorList>
    </citation>
    <scope>NUCLEOTIDE SEQUENCE [LARGE SCALE GENOMIC DNA]</scope>
    <source>
        <strain evidence="6 7">JJ-247</strain>
    </source>
</reference>
<keyword evidence="2" id="KW-0805">Transcription regulation</keyword>
<evidence type="ECO:0000313" key="7">
    <source>
        <dbReference type="Proteomes" id="UP000265816"/>
    </source>
</evidence>
<dbReference type="GO" id="GO:0000976">
    <property type="term" value="F:transcription cis-regulatory region binding"/>
    <property type="evidence" value="ECO:0007669"/>
    <property type="project" value="TreeGrafter"/>
</dbReference>
<sequence>MDLHQLYVFSKVVEHKSFSKAAEDIFLSQSTVSSHVQALEKSLDIKLFDRFGRETILTPHGERLYQWAQKLLLLKEQALLDVKQGLMEYKGAVKIAASSVPGQFLLPAMIRKFRADYPLVTFHIRVSPSRTVAEKVRNGSVDFGILGEKYEDDKLQYTPLLKEKLVLITPMDIHIDGPASIQKILEFPFVMRDSGSGTNSMLEKHLKRKGISKDHLNISAFTDSGQSLIQLVKEGIGISIVSEIAARPYQENKMIHMYNIEDFTEERYFYLACHKARTLSMASKLFIDKAASLI</sequence>
<dbReference type="Pfam" id="PF03466">
    <property type="entry name" value="LysR_substrate"/>
    <property type="match status" value="1"/>
</dbReference>
<accession>A0A398BD70</accession>
<dbReference type="InterPro" id="IPR036390">
    <property type="entry name" value="WH_DNA-bd_sf"/>
</dbReference>
<evidence type="ECO:0000256" key="2">
    <source>
        <dbReference type="ARBA" id="ARBA00023015"/>
    </source>
</evidence>
<dbReference type="InterPro" id="IPR036388">
    <property type="entry name" value="WH-like_DNA-bd_sf"/>
</dbReference>
<dbReference type="Gene3D" id="1.10.10.10">
    <property type="entry name" value="Winged helix-like DNA-binding domain superfamily/Winged helix DNA-binding domain"/>
    <property type="match status" value="1"/>
</dbReference>
<keyword evidence="4" id="KW-0804">Transcription</keyword>
<evidence type="ECO:0000259" key="5">
    <source>
        <dbReference type="PROSITE" id="PS50931"/>
    </source>
</evidence>
<feature type="domain" description="HTH lysR-type" evidence="5">
    <location>
        <begin position="1"/>
        <end position="58"/>
    </location>
</feature>
<evidence type="ECO:0000256" key="1">
    <source>
        <dbReference type="ARBA" id="ARBA00009437"/>
    </source>
</evidence>
<dbReference type="OrthoDB" id="9803735at2"/>
<dbReference type="PANTHER" id="PTHR30126:SF64">
    <property type="entry name" value="HTH-TYPE TRANSCRIPTIONAL REGULATOR CITR"/>
    <property type="match status" value="1"/>
</dbReference>